<sequence>MSIPAPTVVDTEAPIRPNRANCNNNDSNDDLQDTVMESWEPRDYLYYPVRPEMSVPGVDENSIATSFNLQSLLGFIVPGFGPESVDRISAM</sequence>
<dbReference type="EMBL" id="MSZS01000005">
    <property type="protein sequence ID" value="PKX92279.1"/>
    <property type="molecule type" value="Genomic_DNA"/>
</dbReference>
<name>A0A2I1C3R9_ASPN1</name>
<gene>
    <name evidence="2" type="ORF">P174DRAFT_421352</name>
</gene>
<evidence type="ECO:0000313" key="2">
    <source>
        <dbReference type="EMBL" id="PKX92279.1"/>
    </source>
</evidence>
<evidence type="ECO:0000256" key="1">
    <source>
        <dbReference type="SAM" id="MobiDB-lite"/>
    </source>
</evidence>
<dbReference type="GeneID" id="36532271"/>
<reference evidence="3" key="1">
    <citation type="journal article" date="2018" name="Proc. Natl. Acad. Sci. U.S.A.">
        <title>Linking secondary metabolites to gene clusters through genome sequencing of six diverse Aspergillus species.</title>
        <authorList>
            <person name="Kaerboelling I."/>
            <person name="Vesth T.C."/>
            <person name="Frisvad J.C."/>
            <person name="Nybo J.L."/>
            <person name="Theobald S."/>
            <person name="Kuo A."/>
            <person name="Bowyer P."/>
            <person name="Matsuda Y."/>
            <person name="Mondo S."/>
            <person name="Lyhne E.K."/>
            <person name="Kogle M.E."/>
            <person name="Clum A."/>
            <person name="Lipzen A."/>
            <person name="Salamov A."/>
            <person name="Ngan C.Y."/>
            <person name="Daum C."/>
            <person name="Chiniquy J."/>
            <person name="Barry K."/>
            <person name="LaButti K."/>
            <person name="Haridas S."/>
            <person name="Simmons B.A."/>
            <person name="Magnuson J.K."/>
            <person name="Mortensen U.H."/>
            <person name="Larsen T.O."/>
            <person name="Grigoriev I.V."/>
            <person name="Baker S.E."/>
            <person name="Andersen M.R."/>
        </authorList>
    </citation>
    <scope>NUCLEOTIDE SEQUENCE [LARGE SCALE GENOMIC DNA]</scope>
    <source>
        <strain evidence="3">IBT 16806</strain>
    </source>
</reference>
<feature type="region of interest" description="Disordered" evidence="1">
    <location>
        <begin position="1"/>
        <end position="32"/>
    </location>
</feature>
<dbReference type="OrthoDB" id="39175at2759"/>
<dbReference type="RefSeq" id="XP_024680874.1">
    <property type="nucleotide sequence ID" value="XM_024824946.1"/>
</dbReference>
<dbReference type="VEuPathDB" id="FungiDB:P174DRAFT_421352"/>
<protein>
    <submittedName>
        <fullName evidence="2">Uncharacterized protein</fullName>
    </submittedName>
</protein>
<dbReference type="Proteomes" id="UP000234474">
    <property type="component" value="Unassembled WGS sequence"/>
</dbReference>
<dbReference type="AlphaFoldDB" id="A0A2I1C3R9"/>
<keyword evidence="3" id="KW-1185">Reference proteome</keyword>
<accession>A0A2I1C3R9</accession>
<proteinExistence type="predicted"/>
<evidence type="ECO:0000313" key="3">
    <source>
        <dbReference type="Proteomes" id="UP000234474"/>
    </source>
</evidence>
<comment type="caution">
    <text evidence="2">The sequence shown here is derived from an EMBL/GenBank/DDBJ whole genome shotgun (WGS) entry which is preliminary data.</text>
</comment>
<organism evidence="2 3">
    <name type="scientific">Aspergillus novofumigatus (strain IBT 16806)</name>
    <dbReference type="NCBI Taxonomy" id="1392255"/>
    <lineage>
        <taxon>Eukaryota</taxon>
        <taxon>Fungi</taxon>
        <taxon>Dikarya</taxon>
        <taxon>Ascomycota</taxon>
        <taxon>Pezizomycotina</taxon>
        <taxon>Eurotiomycetes</taxon>
        <taxon>Eurotiomycetidae</taxon>
        <taxon>Eurotiales</taxon>
        <taxon>Aspergillaceae</taxon>
        <taxon>Aspergillus</taxon>
        <taxon>Aspergillus subgen. Fumigati</taxon>
    </lineage>
</organism>